<comment type="caution">
    <text evidence="4">The sequence shown here is derived from an EMBL/GenBank/DDBJ whole genome shotgun (WGS) entry which is preliminary data.</text>
</comment>
<evidence type="ECO:0000313" key="5">
    <source>
        <dbReference type="Proteomes" id="UP001589734"/>
    </source>
</evidence>
<dbReference type="PANTHER" id="PTHR30273:SF2">
    <property type="entry name" value="PROTEIN FECR"/>
    <property type="match status" value="1"/>
</dbReference>
<keyword evidence="1" id="KW-0472">Membrane</keyword>
<sequence>MSDKKNKVIISKYLNGEASEEEIMLLVSWLEDEKNKEVFKSYLIINHALDNTLIFDSLAAYKKTQRKIKKTERKGILRYLNVFEYAAVIAVIISAGYFFLNRDNLEETRDVISNNIAAGSDKAILTLSDGTNVTLDKNQSYASGNAKSNGSELIYSHVSKGKIVYNYLTVPRGGQFCLKLPDQTKVWLNSESKLKFPVDFIQGKTREVELVYGEAYFDVSHSTNYGGSSFKVLNHNQEVEVLGTQFNIKAYRDEQSIYTTLIEGSVEVHRSNYTEKLVPNQQSIINLSHRGIAVSTVDVNKIVSWKKGVFLFENESLKNIMKVLSRWYDIDIVFESKNIEAQTFNGALNKKQSITSILTMIKNTNNINYEIQGKTLIIR</sequence>
<dbReference type="PANTHER" id="PTHR30273">
    <property type="entry name" value="PERIPLASMIC SIGNAL SENSOR AND SIGMA FACTOR ACTIVATOR FECR-RELATED"/>
    <property type="match status" value="1"/>
</dbReference>
<dbReference type="Gene3D" id="2.60.120.1440">
    <property type="match status" value="1"/>
</dbReference>
<keyword evidence="5" id="KW-1185">Reference proteome</keyword>
<reference evidence="4 5" key="1">
    <citation type="submission" date="2024-09" db="EMBL/GenBank/DDBJ databases">
        <authorList>
            <person name="Sun Q."/>
            <person name="Mori K."/>
        </authorList>
    </citation>
    <scope>NUCLEOTIDE SEQUENCE [LARGE SCALE GENOMIC DNA]</scope>
    <source>
        <strain evidence="4 5">CGMCC 1.12926</strain>
    </source>
</reference>
<keyword evidence="1" id="KW-1133">Transmembrane helix</keyword>
<dbReference type="RefSeq" id="WP_379682288.1">
    <property type="nucleotide sequence ID" value="NZ_JBHLYW010000009.1"/>
</dbReference>
<evidence type="ECO:0000259" key="3">
    <source>
        <dbReference type="Pfam" id="PF16344"/>
    </source>
</evidence>
<accession>A0ABV6BS27</accession>
<dbReference type="Gene3D" id="3.55.50.30">
    <property type="match status" value="1"/>
</dbReference>
<evidence type="ECO:0000313" key="4">
    <source>
        <dbReference type="EMBL" id="MFC0078245.1"/>
    </source>
</evidence>
<dbReference type="EMBL" id="JBHLYW010000009">
    <property type="protein sequence ID" value="MFC0078245.1"/>
    <property type="molecule type" value="Genomic_DNA"/>
</dbReference>
<keyword evidence="1" id="KW-0812">Transmembrane</keyword>
<dbReference type="Pfam" id="PF16344">
    <property type="entry name" value="FecR_C"/>
    <property type="match status" value="1"/>
</dbReference>
<protein>
    <submittedName>
        <fullName evidence="4">FecR family protein</fullName>
    </submittedName>
</protein>
<name>A0ABV6BS27_9FLAO</name>
<gene>
    <name evidence="4" type="ORF">ACFFLS_14435</name>
</gene>
<feature type="domain" description="Protein FecR C-terminal" evidence="3">
    <location>
        <begin position="310"/>
        <end position="378"/>
    </location>
</feature>
<feature type="domain" description="FecR protein" evidence="2">
    <location>
        <begin position="170"/>
        <end position="267"/>
    </location>
</feature>
<dbReference type="InterPro" id="IPR012373">
    <property type="entry name" value="Ferrdict_sens_TM"/>
</dbReference>
<dbReference type="InterPro" id="IPR006860">
    <property type="entry name" value="FecR"/>
</dbReference>
<evidence type="ECO:0000259" key="2">
    <source>
        <dbReference type="Pfam" id="PF04773"/>
    </source>
</evidence>
<dbReference type="PIRSF" id="PIRSF018266">
    <property type="entry name" value="FecR"/>
    <property type="match status" value="1"/>
</dbReference>
<proteinExistence type="predicted"/>
<evidence type="ECO:0000256" key="1">
    <source>
        <dbReference type="SAM" id="Phobius"/>
    </source>
</evidence>
<organism evidence="4 5">
    <name type="scientific">Flavobacterium procerum</name>
    <dbReference type="NCBI Taxonomy" id="1455569"/>
    <lineage>
        <taxon>Bacteria</taxon>
        <taxon>Pseudomonadati</taxon>
        <taxon>Bacteroidota</taxon>
        <taxon>Flavobacteriia</taxon>
        <taxon>Flavobacteriales</taxon>
        <taxon>Flavobacteriaceae</taxon>
        <taxon>Flavobacterium</taxon>
    </lineage>
</organism>
<feature type="transmembrane region" description="Helical" evidence="1">
    <location>
        <begin position="76"/>
        <end position="100"/>
    </location>
</feature>
<dbReference type="Pfam" id="PF04773">
    <property type="entry name" value="FecR"/>
    <property type="match status" value="1"/>
</dbReference>
<dbReference type="Proteomes" id="UP001589734">
    <property type="component" value="Unassembled WGS sequence"/>
</dbReference>
<dbReference type="InterPro" id="IPR032508">
    <property type="entry name" value="FecR_C"/>
</dbReference>